<name>A0A2N9L676_9BACT</name>
<evidence type="ECO:0000313" key="1">
    <source>
        <dbReference type="EMBL" id="SPE18534.1"/>
    </source>
</evidence>
<organism evidence="1 2">
    <name type="scientific">Candidatus Sulfuritelmatomonas gaucii</name>
    <dbReference type="NCBI Taxonomy" id="2043161"/>
    <lineage>
        <taxon>Bacteria</taxon>
        <taxon>Pseudomonadati</taxon>
        <taxon>Acidobacteriota</taxon>
        <taxon>Terriglobia</taxon>
        <taxon>Terriglobales</taxon>
        <taxon>Acidobacteriaceae</taxon>
        <taxon>Candidatus Sulfuritelmatomonas</taxon>
    </lineage>
</organism>
<gene>
    <name evidence="1" type="ORF">SBA5_160018</name>
</gene>
<sequence length="65" mass="7540">MELRRSALQFLEQALEASAIESISKRAAQRIFPEAARRQPQTIIGFLSPKEELWQARQVRFGQVR</sequence>
<dbReference type="AlphaFoldDB" id="A0A2N9L676"/>
<reference evidence="2" key="1">
    <citation type="submission" date="2018-02" db="EMBL/GenBank/DDBJ databases">
        <authorList>
            <person name="Hausmann B."/>
        </authorList>
    </citation>
    <scope>NUCLEOTIDE SEQUENCE [LARGE SCALE GENOMIC DNA]</scope>
    <source>
        <strain evidence="2">Peat soil MAG SbA5</strain>
    </source>
</reference>
<protein>
    <submittedName>
        <fullName evidence="1">Uncharacterized protein</fullName>
    </submittedName>
</protein>
<dbReference type="EMBL" id="OKRB01000068">
    <property type="protein sequence ID" value="SPE18534.1"/>
    <property type="molecule type" value="Genomic_DNA"/>
</dbReference>
<evidence type="ECO:0000313" key="2">
    <source>
        <dbReference type="Proteomes" id="UP000239735"/>
    </source>
</evidence>
<accession>A0A2N9L676</accession>
<proteinExistence type="predicted"/>
<dbReference type="Proteomes" id="UP000239735">
    <property type="component" value="Unassembled WGS sequence"/>
</dbReference>